<dbReference type="OrthoDB" id="6381412at2759"/>
<protein>
    <submittedName>
        <fullName evidence="1">Uncharacterized protein</fullName>
    </submittedName>
</protein>
<reference evidence="1" key="1">
    <citation type="submission" date="2014-05" db="EMBL/GenBank/DDBJ databases">
        <authorList>
            <person name="Chronopoulou M."/>
        </authorList>
    </citation>
    <scope>NUCLEOTIDE SEQUENCE</scope>
    <source>
        <tissue evidence="1">Whole organism</tissue>
    </source>
</reference>
<proteinExistence type="predicted"/>
<evidence type="ECO:0000313" key="1">
    <source>
        <dbReference type="EMBL" id="CDW41759.1"/>
    </source>
</evidence>
<dbReference type="AlphaFoldDB" id="A0A0K2UU16"/>
<name>A0A0K2UU16_LEPSM</name>
<dbReference type="EMBL" id="HACA01024398">
    <property type="protein sequence ID" value="CDW41759.1"/>
    <property type="molecule type" value="Transcribed_RNA"/>
</dbReference>
<sequence length="72" mass="8385">MINSDLTFNLYHKNINLDWSCVNHLTTNRKITSVSLFQNILAHMKSIPFPPMKDMINHLINEAESIVENLYP</sequence>
<organism evidence="1">
    <name type="scientific">Lepeophtheirus salmonis</name>
    <name type="common">Salmon louse</name>
    <name type="synonym">Caligus salmonis</name>
    <dbReference type="NCBI Taxonomy" id="72036"/>
    <lineage>
        <taxon>Eukaryota</taxon>
        <taxon>Metazoa</taxon>
        <taxon>Ecdysozoa</taxon>
        <taxon>Arthropoda</taxon>
        <taxon>Crustacea</taxon>
        <taxon>Multicrustacea</taxon>
        <taxon>Hexanauplia</taxon>
        <taxon>Copepoda</taxon>
        <taxon>Siphonostomatoida</taxon>
        <taxon>Caligidae</taxon>
        <taxon>Lepeophtheirus</taxon>
    </lineage>
</organism>
<accession>A0A0K2UU16</accession>